<evidence type="ECO:0000313" key="14">
    <source>
        <dbReference type="RefSeq" id="XP_013061698.2"/>
    </source>
</evidence>
<evidence type="ECO:0000256" key="6">
    <source>
        <dbReference type="ARBA" id="ARBA00023125"/>
    </source>
</evidence>
<feature type="domain" description="C2H2-type" evidence="11">
    <location>
        <begin position="457"/>
        <end position="484"/>
    </location>
</feature>
<evidence type="ECO:0000256" key="9">
    <source>
        <dbReference type="PROSITE-ProRule" id="PRU00309"/>
    </source>
</evidence>
<dbReference type="Gene3D" id="6.20.210.20">
    <property type="entry name" value="THAP domain"/>
    <property type="match status" value="1"/>
</dbReference>
<dbReference type="InterPro" id="IPR006612">
    <property type="entry name" value="THAP_Znf"/>
</dbReference>
<protein>
    <submittedName>
        <fullName evidence="14">Zinc finger protein 391-like</fullName>
    </submittedName>
</protein>
<dbReference type="PROSITE" id="PS00028">
    <property type="entry name" value="ZINC_FINGER_C2H2_1"/>
    <property type="match status" value="6"/>
</dbReference>
<dbReference type="OrthoDB" id="6122312at2759"/>
<name>A0A9U8DVA9_BIOGL</name>
<evidence type="ECO:0000256" key="1">
    <source>
        <dbReference type="ARBA" id="ARBA00004123"/>
    </source>
</evidence>
<dbReference type="RefSeq" id="XP_013061698.2">
    <property type="nucleotide sequence ID" value="XM_013206244.2"/>
</dbReference>
<evidence type="ECO:0000259" key="12">
    <source>
        <dbReference type="PROSITE" id="PS50950"/>
    </source>
</evidence>
<feature type="chain" id="PRO_5040968298" evidence="10">
    <location>
        <begin position="31"/>
        <end position="564"/>
    </location>
</feature>
<reference evidence="14" key="1">
    <citation type="submission" date="2025-08" db="UniProtKB">
        <authorList>
            <consortium name="RefSeq"/>
        </authorList>
    </citation>
    <scope>IDENTIFICATION</scope>
</reference>
<evidence type="ECO:0000256" key="2">
    <source>
        <dbReference type="ARBA" id="ARBA00022723"/>
    </source>
</evidence>
<feature type="domain" description="C2H2-type" evidence="11">
    <location>
        <begin position="289"/>
        <end position="316"/>
    </location>
</feature>
<evidence type="ECO:0000256" key="4">
    <source>
        <dbReference type="ARBA" id="ARBA00022771"/>
    </source>
</evidence>
<dbReference type="PROSITE" id="PS50157">
    <property type="entry name" value="ZINC_FINGER_C2H2_2"/>
    <property type="match status" value="5"/>
</dbReference>
<keyword evidence="2" id="KW-0479">Metal-binding</keyword>
<feature type="domain" description="THAP-type" evidence="12">
    <location>
        <begin position="37"/>
        <end position="124"/>
    </location>
</feature>
<gene>
    <name evidence="14" type="primary">LOC106051114</name>
</gene>
<dbReference type="GO" id="GO:0008270">
    <property type="term" value="F:zinc ion binding"/>
    <property type="evidence" value="ECO:0007669"/>
    <property type="project" value="UniProtKB-KW"/>
</dbReference>
<evidence type="ECO:0000256" key="10">
    <source>
        <dbReference type="SAM" id="SignalP"/>
    </source>
</evidence>
<dbReference type="PANTHER" id="PTHR23234:SF10">
    <property type="entry name" value="RIKEN CDNA 6720489N17 GENE-RELATED"/>
    <property type="match status" value="1"/>
</dbReference>
<dbReference type="SMART" id="SM00355">
    <property type="entry name" value="ZnF_C2H2"/>
    <property type="match status" value="8"/>
</dbReference>
<proteinExistence type="predicted"/>
<keyword evidence="13" id="KW-1185">Reference proteome</keyword>
<dbReference type="PROSITE" id="PS50950">
    <property type="entry name" value="ZF_THAP"/>
    <property type="match status" value="1"/>
</dbReference>
<keyword evidence="6 9" id="KW-0238">DNA-binding</keyword>
<organism evidence="13 14">
    <name type="scientific">Biomphalaria glabrata</name>
    <name type="common">Bloodfluke planorb</name>
    <name type="synonym">Freshwater snail</name>
    <dbReference type="NCBI Taxonomy" id="6526"/>
    <lineage>
        <taxon>Eukaryota</taxon>
        <taxon>Metazoa</taxon>
        <taxon>Spiralia</taxon>
        <taxon>Lophotrochozoa</taxon>
        <taxon>Mollusca</taxon>
        <taxon>Gastropoda</taxon>
        <taxon>Heterobranchia</taxon>
        <taxon>Euthyneura</taxon>
        <taxon>Panpulmonata</taxon>
        <taxon>Hygrophila</taxon>
        <taxon>Lymnaeoidea</taxon>
        <taxon>Planorbidae</taxon>
        <taxon>Biomphalaria</taxon>
    </lineage>
</organism>
<feature type="domain" description="C2H2-type" evidence="11">
    <location>
        <begin position="233"/>
        <end position="260"/>
    </location>
</feature>
<feature type="signal peptide" evidence="10">
    <location>
        <begin position="1"/>
        <end position="30"/>
    </location>
</feature>
<accession>A0A9U8DVA9</accession>
<dbReference type="Pfam" id="PF00096">
    <property type="entry name" value="zf-C2H2"/>
    <property type="match status" value="3"/>
</dbReference>
<keyword evidence="5" id="KW-0862">Zinc</keyword>
<dbReference type="InterPro" id="IPR013087">
    <property type="entry name" value="Znf_C2H2_type"/>
</dbReference>
<dbReference type="KEGG" id="bgt:106051114"/>
<dbReference type="GO" id="GO:0005634">
    <property type="term" value="C:nucleus"/>
    <property type="evidence" value="ECO:0007669"/>
    <property type="project" value="UniProtKB-SubCell"/>
</dbReference>
<feature type="domain" description="C2H2-type" evidence="11">
    <location>
        <begin position="317"/>
        <end position="344"/>
    </location>
</feature>
<dbReference type="GO" id="GO:0003677">
    <property type="term" value="F:DNA binding"/>
    <property type="evidence" value="ECO:0007669"/>
    <property type="project" value="UniProtKB-UniRule"/>
</dbReference>
<keyword evidence="10" id="KW-0732">Signal</keyword>
<feature type="domain" description="C2H2-type" evidence="11">
    <location>
        <begin position="508"/>
        <end position="535"/>
    </location>
</feature>
<dbReference type="FunFam" id="3.30.160.60:FF:000870">
    <property type="entry name" value="zinc finger protein 197 isoform X1"/>
    <property type="match status" value="1"/>
</dbReference>
<dbReference type="PANTHER" id="PTHR23234">
    <property type="entry name" value="ZNF44 PROTEIN"/>
    <property type="match status" value="1"/>
</dbReference>
<dbReference type="AlphaFoldDB" id="A0A9U8DVA9"/>
<dbReference type="Gene3D" id="3.30.160.60">
    <property type="entry name" value="Classic Zinc Finger"/>
    <property type="match status" value="7"/>
</dbReference>
<evidence type="ECO:0000256" key="3">
    <source>
        <dbReference type="ARBA" id="ARBA00022737"/>
    </source>
</evidence>
<dbReference type="SMART" id="SM00692">
    <property type="entry name" value="DM3"/>
    <property type="match status" value="1"/>
</dbReference>
<dbReference type="OMA" id="EEHIMTH"/>
<dbReference type="Proteomes" id="UP001165740">
    <property type="component" value="Chromosome 9"/>
</dbReference>
<keyword evidence="3" id="KW-0677">Repeat</keyword>
<dbReference type="SMART" id="SM00980">
    <property type="entry name" value="THAP"/>
    <property type="match status" value="1"/>
</dbReference>
<evidence type="ECO:0000256" key="8">
    <source>
        <dbReference type="PROSITE-ProRule" id="PRU00042"/>
    </source>
</evidence>
<dbReference type="FunFam" id="3.30.160.60:FF:000340">
    <property type="entry name" value="zinc finger protein 473 isoform X1"/>
    <property type="match status" value="1"/>
</dbReference>
<evidence type="ECO:0000313" key="13">
    <source>
        <dbReference type="Proteomes" id="UP001165740"/>
    </source>
</evidence>
<evidence type="ECO:0000259" key="11">
    <source>
        <dbReference type="PROSITE" id="PS50157"/>
    </source>
</evidence>
<evidence type="ECO:0000256" key="7">
    <source>
        <dbReference type="ARBA" id="ARBA00023242"/>
    </source>
</evidence>
<evidence type="ECO:0000256" key="5">
    <source>
        <dbReference type="ARBA" id="ARBA00022833"/>
    </source>
</evidence>
<dbReference type="SUPFAM" id="SSF57716">
    <property type="entry name" value="Glucocorticoid receptor-like (DNA-binding domain)"/>
    <property type="match status" value="1"/>
</dbReference>
<dbReference type="SUPFAM" id="SSF57667">
    <property type="entry name" value="beta-beta-alpha zinc fingers"/>
    <property type="match status" value="6"/>
</dbReference>
<keyword evidence="4 8" id="KW-0863">Zinc-finger</keyword>
<sequence>MFNGVVPNFFRVTWWLCLLHCNCMAPLISLLNSNVKMGRHCAVFGCYNNDIKINKNEYRSISFHCFPINNPEILNQWYPKIKRVAFKATIHSRICSEHFNEEDFQYQPFTNRRQLKRNAIPSKFYLNNSKRGCKKIGTSDVFSASAIDVYEKEKKFVSMQAPEHKNIQDISELNLTNQLEKQLVKLEKEEATDSDEYTRNINVNTEQCVPKNNCKIPVSSQIDQSKDKTFKKFECQICQKVFSSSSRCSRHKVTHTKEKPFHCLTTQKVFSRSSNVKTQQRIHLAKKTFKCAICQKDFSFSPNLMKHQKVHADERTFKCPICQKGFSTSSYLTRHQMLHADELPFRCDTCLGAFPYPTELKKHSLVPKSDEGFNGNICLQVFSSSSKLNQHKICRTEKKSFPCEACHQDLCFPSGFKKHLVACSGKKTIKCPVCQTMHSNCANLKSHPKTHKRKKLFKCQRCQKTFVSSSGLERHQRLHPVHMPLYVSPTLFQRHGHHHSSPVFERQFKCCLCNVVFMWRRKLEQHLHAHSQGNIWLCLLCNMNFTDIHLIEEHIMTHIQGMSV</sequence>
<keyword evidence="7" id="KW-0539">Nucleus</keyword>
<dbReference type="InterPro" id="IPR036236">
    <property type="entry name" value="Znf_C2H2_sf"/>
</dbReference>
<dbReference type="GeneID" id="106051114"/>
<comment type="subcellular location">
    <subcellularLocation>
        <location evidence="1">Nucleus</location>
    </subcellularLocation>
</comment>
<dbReference type="InterPro" id="IPR050758">
    <property type="entry name" value="Znf_C2H2-type"/>
</dbReference>
<dbReference type="InterPro" id="IPR038441">
    <property type="entry name" value="THAP_Znf_sf"/>
</dbReference>